<evidence type="ECO:0000256" key="9">
    <source>
        <dbReference type="ARBA" id="ARBA00022676"/>
    </source>
</evidence>
<evidence type="ECO:0000256" key="16">
    <source>
        <dbReference type="ARBA" id="ARBA00022968"/>
    </source>
</evidence>
<keyword evidence="19" id="KW-0406">Ion transport</keyword>
<comment type="subcellular location">
    <subcellularLocation>
        <location evidence="3 26">Golgi apparatus membrane</location>
        <topology evidence="3 26">Single-pass type II membrane protein</topology>
    </subcellularLocation>
    <subcellularLocation>
        <location evidence="2">Membrane</location>
        <topology evidence="2">Multi-pass membrane protein</topology>
    </subcellularLocation>
</comment>
<evidence type="ECO:0000256" key="26">
    <source>
        <dbReference type="RuleBase" id="RU361242"/>
    </source>
</evidence>
<reference evidence="29" key="1">
    <citation type="submission" date="2025-08" db="UniProtKB">
        <authorList>
            <consortium name="Ensembl"/>
        </authorList>
    </citation>
    <scope>IDENTIFICATION</scope>
</reference>
<dbReference type="PRINTS" id="PR01327">
    <property type="entry name" value="KIR31CHANNEL"/>
</dbReference>
<keyword evidence="21 26" id="KW-1015">Disulfide bond</keyword>
<organism evidence="29 30">
    <name type="scientific">Anser brachyrhynchus</name>
    <name type="common">Pink-footed goose</name>
    <dbReference type="NCBI Taxonomy" id="132585"/>
    <lineage>
        <taxon>Eukaryota</taxon>
        <taxon>Metazoa</taxon>
        <taxon>Chordata</taxon>
        <taxon>Craniata</taxon>
        <taxon>Vertebrata</taxon>
        <taxon>Euteleostomi</taxon>
        <taxon>Archelosauria</taxon>
        <taxon>Archosauria</taxon>
        <taxon>Dinosauria</taxon>
        <taxon>Saurischia</taxon>
        <taxon>Theropoda</taxon>
        <taxon>Coelurosauria</taxon>
        <taxon>Aves</taxon>
        <taxon>Neognathae</taxon>
        <taxon>Galloanserae</taxon>
        <taxon>Anseriformes</taxon>
        <taxon>Anatidae</taxon>
        <taxon>Anserinae</taxon>
        <taxon>Anser</taxon>
    </lineage>
</organism>
<accession>A0A8B9CL74</accession>
<keyword evidence="11 26" id="KW-0812">Transmembrane</keyword>
<evidence type="ECO:0000256" key="15">
    <source>
        <dbReference type="ARBA" id="ARBA00022958"/>
    </source>
</evidence>
<dbReference type="GeneTree" id="ENSGT00940000158904"/>
<keyword evidence="10 26" id="KW-0808">Transferase</keyword>
<evidence type="ECO:0000256" key="17">
    <source>
        <dbReference type="ARBA" id="ARBA00022989"/>
    </source>
</evidence>
<dbReference type="SUPFAM" id="SSF53448">
    <property type="entry name" value="Nucleotide-diphospho-sugar transferases"/>
    <property type="match status" value="1"/>
</dbReference>
<dbReference type="AlphaFoldDB" id="A0A8B9CL74"/>
<dbReference type="PRINTS" id="PR01320">
    <property type="entry name" value="KIRCHANNEL"/>
</dbReference>
<keyword evidence="23 26" id="KW-0464">Manganese</keyword>
<evidence type="ECO:0000256" key="19">
    <source>
        <dbReference type="ARBA" id="ARBA00023065"/>
    </source>
</evidence>
<evidence type="ECO:0000259" key="28">
    <source>
        <dbReference type="SMART" id="SM00458"/>
    </source>
</evidence>
<dbReference type="InterPro" id="IPR003274">
    <property type="entry name" value="K_chnl_inward-rec_Kir3.1"/>
</dbReference>
<dbReference type="EC" id="2.4.1.-" evidence="26"/>
<dbReference type="FunFam" id="3.90.550.10:FF:000005">
    <property type="entry name" value="Polypeptide N-acetylgalactosaminyltransferase"/>
    <property type="match status" value="1"/>
</dbReference>
<dbReference type="GO" id="GO:0015467">
    <property type="term" value="F:G-protein activated inward rectifier potassium channel activity"/>
    <property type="evidence" value="ECO:0007669"/>
    <property type="project" value="InterPro"/>
</dbReference>
<dbReference type="PANTHER" id="PTHR11675:SF47">
    <property type="entry name" value="POLYPEPTIDE N-ACETYLGALACTOSAMINYLTRANSFERASE 13"/>
    <property type="match status" value="1"/>
</dbReference>
<dbReference type="InterPro" id="IPR016449">
    <property type="entry name" value="K_chnl_inward-rec_Kir"/>
</dbReference>
<keyword evidence="9 26" id="KW-0328">Glycosyltransferase</keyword>
<evidence type="ECO:0000256" key="5">
    <source>
        <dbReference type="ARBA" id="ARBA00005680"/>
    </source>
</evidence>
<dbReference type="GO" id="GO:0006493">
    <property type="term" value="P:protein O-linked glycosylation"/>
    <property type="evidence" value="ECO:0007669"/>
    <property type="project" value="Ensembl"/>
</dbReference>
<evidence type="ECO:0000256" key="25">
    <source>
        <dbReference type="ARBA" id="ARBA00034430"/>
    </source>
</evidence>
<evidence type="ECO:0000256" key="4">
    <source>
        <dbReference type="ARBA" id="ARBA00004922"/>
    </source>
</evidence>
<evidence type="ECO:0000256" key="6">
    <source>
        <dbReference type="ARBA" id="ARBA00009002"/>
    </source>
</evidence>
<evidence type="ECO:0000256" key="14">
    <source>
        <dbReference type="ARBA" id="ARBA00022882"/>
    </source>
</evidence>
<dbReference type="Proteomes" id="UP000694426">
    <property type="component" value="Unplaced"/>
</dbReference>
<comment type="catalytic activity">
    <reaction evidence="25">
        <text>K(+)(in) = K(+)(out)</text>
        <dbReference type="Rhea" id="RHEA:29463"/>
        <dbReference type="ChEBI" id="CHEBI:29103"/>
    </reaction>
</comment>
<evidence type="ECO:0000256" key="1">
    <source>
        <dbReference type="ARBA" id="ARBA00001936"/>
    </source>
</evidence>
<evidence type="ECO:0000256" key="20">
    <source>
        <dbReference type="ARBA" id="ARBA00023136"/>
    </source>
</evidence>
<keyword evidence="16" id="KW-0735">Signal-anchor</keyword>
<evidence type="ECO:0000256" key="13">
    <source>
        <dbReference type="ARBA" id="ARBA00022734"/>
    </source>
</evidence>
<keyword evidence="22" id="KW-0325">Glycoprotein</keyword>
<protein>
    <recommendedName>
        <fullName evidence="26">Polypeptide N-acetylgalactosaminyltransferase</fullName>
        <ecNumber evidence="26">2.4.1.-</ecNumber>
    </recommendedName>
    <alternativeName>
        <fullName evidence="26">Protein-UDP acetylgalactosaminyltransferase</fullName>
    </alternativeName>
</protein>
<keyword evidence="13 26" id="KW-0430">Lectin</keyword>
<evidence type="ECO:0000256" key="12">
    <source>
        <dbReference type="ARBA" id="ARBA00022723"/>
    </source>
</evidence>
<keyword evidence="15" id="KW-0630">Potassium</keyword>
<dbReference type="GO" id="GO:0030246">
    <property type="term" value="F:carbohydrate binding"/>
    <property type="evidence" value="ECO:0007669"/>
    <property type="project" value="UniProtKB-KW"/>
</dbReference>
<dbReference type="Ensembl" id="ENSABRT00000030107.1">
    <property type="protein sequence ID" value="ENSABRP00000021378.1"/>
    <property type="gene ID" value="ENSABRG00000018182.1"/>
</dbReference>
<dbReference type="Pfam" id="PF17655">
    <property type="entry name" value="IRK_C"/>
    <property type="match status" value="1"/>
</dbReference>
<dbReference type="InterPro" id="IPR041647">
    <property type="entry name" value="IRK_C"/>
</dbReference>
<evidence type="ECO:0000256" key="22">
    <source>
        <dbReference type="ARBA" id="ARBA00023180"/>
    </source>
</evidence>
<dbReference type="GO" id="GO:0000139">
    <property type="term" value="C:Golgi membrane"/>
    <property type="evidence" value="ECO:0007669"/>
    <property type="project" value="UniProtKB-SubCell"/>
</dbReference>
<dbReference type="InterPro" id="IPR029044">
    <property type="entry name" value="Nucleotide-diphossugar_trans"/>
</dbReference>
<dbReference type="CDD" id="cd02510">
    <property type="entry name" value="pp-GalNAc-T"/>
    <property type="match status" value="1"/>
</dbReference>
<dbReference type="Gene3D" id="3.90.550.10">
    <property type="entry name" value="Spore Coat Polysaccharide Biosynthesis Protein SpsA, Chain A"/>
    <property type="match status" value="1"/>
</dbReference>
<dbReference type="GO" id="GO:0034702">
    <property type="term" value="C:monoatomic ion channel complex"/>
    <property type="evidence" value="ECO:0007669"/>
    <property type="project" value="UniProtKB-KW"/>
</dbReference>
<keyword evidence="12" id="KW-0479">Metal-binding</keyword>
<dbReference type="InterPro" id="IPR014756">
    <property type="entry name" value="Ig_E-set"/>
</dbReference>
<evidence type="ECO:0000256" key="27">
    <source>
        <dbReference type="SAM" id="MobiDB-lite"/>
    </source>
</evidence>
<dbReference type="SUPFAM" id="SSF81296">
    <property type="entry name" value="E set domains"/>
    <property type="match status" value="1"/>
</dbReference>
<feature type="transmembrane region" description="Helical" evidence="26">
    <location>
        <begin position="9"/>
        <end position="28"/>
    </location>
</feature>
<keyword evidence="8" id="KW-0633">Potassium transport</keyword>
<dbReference type="SMART" id="SM00458">
    <property type="entry name" value="RICIN"/>
    <property type="match status" value="1"/>
</dbReference>
<sequence>MRRFVYCKVVLATSLMWVLVDVFLLLYFSECNKCDDKKERSLLPALRAVISRNQEGPGEMGKAVLIPKDDQEKMKELFKINQFNLMASDLIALNRSLPDVRLDGCKTKVYPDELPNTSVVIVFHNEAWSTLLRTVYSVINRSPHHLLAEIILVDDASEREFLKASLENYVKKLEVSIKIIRMEQRSGLIRARLRGAAASTGQVITFLDAHCECTLGWLEPLLARIKEDRKTVVCPIIDVISDDTFEYMAGSDMTYGGFNWKLNFRWYPVPQREMDRRKGDRTLPVRTPTMAGGLFSIDRNYFEEIGTYDAGMDIWGGENLEMSFRIWQCGGSLEIVTCSHVGHVFRKATPYTFPGGTGHVINKNNRRLAEVWMDEFKDFFYIISPGVVKVDYGDVSVRKALRENLKCKPFSWYLENIYPDSQIPRRYYSLGEIRNVDTNQCLDNMGRKENEKVGIFNCHGMGGNQVFSYTADKEIRTDDLCLDVSRLNGPVTMLKCHHMRGNQLWEYDAESRQTPEGEFLPLDQLELDVGFSTGADQLFLVSPLTICHVIDAKSPFYDLSQRSMQTEQFEIVVILEGIVETTGMTCQARTSYTEDEVLWGHRFFPVISLEEGFFKVDYSQFHATFEVPTPPYSVKEQEEMLLMSSPLIAPAVSNSKERNNSVECLDGLDEVGTKLPSKLQKITGREDFPKKLLRMSSTTSEKAYSMGDLPMKLQRISSVPGNSEEKLVSKTTKMMSDPMSQSVADLPPKLQKLSGGGRMEGNLPPKLRKMNSDRFT</sequence>
<evidence type="ECO:0000313" key="29">
    <source>
        <dbReference type="Ensembl" id="ENSABRP00000021378.1"/>
    </source>
</evidence>
<keyword evidence="24" id="KW-0407">Ion channel</keyword>
<evidence type="ECO:0000256" key="21">
    <source>
        <dbReference type="ARBA" id="ARBA00023157"/>
    </source>
</evidence>
<dbReference type="Gene3D" id="2.60.40.1400">
    <property type="entry name" value="G protein-activated inward rectifier potassium channel 1"/>
    <property type="match status" value="1"/>
</dbReference>
<evidence type="ECO:0000256" key="2">
    <source>
        <dbReference type="ARBA" id="ARBA00004141"/>
    </source>
</evidence>
<dbReference type="PANTHER" id="PTHR11675">
    <property type="entry name" value="N-ACETYLGALACTOSAMINYLTRANSFERASE"/>
    <property type="match status" value="1"/>
</dbReference>
<dbReference type="Pfam" id="PF00535">
    <property type="entry name" value="Glycos_transf_2"/>
    <property type="match status" value="1"/>
</dbReference>
<dbReference type="InterPro" id="IPR035992">
    <property type="entry name" value="Ricin_B-like_lectins"/>
</dbReference>
<feature type="region of interest" description="Disordered" evidence="27">
    <location>
        <begin position="735"/>
        <end position="776"/>
    </location>
</feature>
<evidence type="ECO:0000256" key="7">
    <source>
        <dbReference type="ARBA" id="ARBA00022448"/>
    </source>
</evidence>
<keyword evidence="20 26" id="KW-0472">Membrane</keyword>
<keyword evidence="17 26" id="KW-1133">Transmembrane helix</keyword>
<evidence type="ECO:0000256" key="3">
    <source>
        <dbReference type="ARBA" id="ARBA00004323"/>
    </source>
</evidence>
<keyword evidence="7" id="KW-0813">Transport</keyword>
<gene>
    <name evidence="29" type="primary">GALNT13</name>
</gene>
<keyword evidence="14" id="KW-0851">Voltage-gated channel</keyword>
<evidence type="ECO:0000256" key="24">
    <source>
        <dbReference type="ARBA" id="ARBA00023303"/>
    </source>
</evidence>
<dbReference type="FunFam" id="2.60.40.1400:FF:000006">
    <property type="entry name" value="G protein-activated inward rectifier potassium channel 1"/>
    <property type="match status" value="1"/>
</dbReference>
<evidence type="ECO:0000256" key="8">
    <source>
        <dbReference type="ARBA" id="ARBA00022538"/>
    </source>
</evidence>
<dbReference type="PROSITE" id="PS50231">
    <property type="entry name" value="RICIN_B_LECTIN"/>
    <property type="match status" value="1"/>
</dbReference>
<evidence type="ECO:0000256" key="11">
    <source>
        <dbReference type="ARBA" id="ARBA00022692"/>
    </source>
</evidence>
<comment type="similarity">
    <text evidence="5 26">Belongs to the glycosyltransferase 2 family. GalNAc-T subfamily.</text>
</comment>
<dbReference type="GO" id="GO:0004653">
    <property type="term" value="F:polypeptide N-acetylgalactosaminyltransferase activity"/>
    <property type="evidence" value="ECO:0007669"/>
    <property type="project" value="Ensembl"/>
</dbReference>
<evidence type="ECO:0000256" key="18">
    <source>
        <dbReference type="ARBA" id="ARBA00023034"/>
    </source>
</evidence>
<dbReference type="InterPro" id="IPR045885">
    <property type="entry name" value="GalNAc-T"/>
</dbReference>
<dbReference type="InterPro" id="IPR013518">
    <property type="entry name" value="K_chnl_inward-rec_Kir_cyto"/>
</dbReference>
<reference evidence="29" key="2">
    <citation type="submission" date="2025-09" db="UniProtKB">
        <authorList>
            <consortium name="Ensembl"/>
        </authorList>
    </citation>
    <scope>IDENTIFICATION</scope>
</reference>
<name>A0A8B9CL74_9AVES</name>
<comment type="pathway">
    <text evidence="4 26">Protein modification; protein glycosylation.</text>
</comment>
<dbReference type="UniPathway" id="UPA00378"/>
<feature type="domain" description="Ricin B lectin" evidence="28">
    <location>
        <begin position="427"/>
        <end position="550"/>
    </location>
</feature>
<evidence type="ECO:0000256" key="23">
    <source>
        <dbReference type="ARBA" id="ARBA00023211"/>
    </source>
</evidence>
<keyword evidence="30" id="KW-1185">Reference proteome</keyword>
<dbReference type="SUPFAM" id="SSF50370">
    <property type="entry name" value="Ricin B-like lectins"/>
    <property type="match status" value="1"/>
</dbReference>
<proteinExistence type="inferred from homology"/>
<dbReference type="InterPro" id="IPR001173">
    <property type="entry name" value="Glyco_trans_2-like"/>
</dbReference>
<comment type="similarity">
    <text evidence="6">Belongs to the inward rectifier-type potassium channel (TC 1.A.2.1) family. KCNJ3 subfamily.</text>
</comment>
<keyword evidence="18 26" id="KW-0333">Golgi apparatus</keyword>
<dbReference type="GO" id="GO:0046872">
    <property type="term" value="F:metal ion binding"/>
    <property type="evidence" value="ECO:0007669"/>
    <property type="project" value="UniProtKB-KW"/>
</dbReference>
<comment type="cofactor">
    <cofactor evidence="1 26">
        <name>Mn(2+)</name>
        <dbReference type="ChEBI" id="CHEBI:29035"/>
    </cofactor>
</comment>
<evidence type="ECO:0000313" key="30">
    <source>
        <dbReference type="Proteomes" id="UP000694426"/>
    </source>
</evidence>
<evidence type="ECO:0000256" key="10">
    <source>
        <dbReference type="ARBA" id="ARBA00022679"/>
    </source>
</evidence>
<dbReference type="InterPro" id="IPR000772">
    <property type="entry name" value="Ricin_B_lectin"/>
</dbReference>